<dbReference type="PIRSF" id="PIRSF006493">
    <property type="entry name" value="Prok_Ku"/>
    <property type="match status" value="1"/>
</dbReference>
<keyword evidence="2 3" id="KW-0233">DNA recombination</keyword>
<dbReference type="InterPro" id="IPR006164">
    <property type="entry name" value="DNA_bd_Ku70/Ku80"/>
</dbReference>
<dbReference type="PANTHER" id="PTHR41251">
    <property type="entry name" value="NON-HOMOLOGOUS END JOINING PROTEIN KU"/>
    <property type="match status" value="1"/>
</dbReference>
<evidence type="ECO:0000256" key="3">
    <source>
        <dbReference type="HAMAP-Rule" id="MF_01875"/>
    </source>
</evidence>
<keyword evidence="6" id="KW-1185">Reference proteome</keyword>
<evidence type="ECO:0000256" key="1">
    <source>
        <dbReference type="ARBA" id="ARBA00023125"/>
    </source>
</evidence>
<dbReference type="SMART" id="SM00559">
    <property type="entry name" value="Ku78"/>
    <property type="match status" value="1"/>
</dbReference>
<dbReference type="Proteomes" id="UP001223144">
    <property type="component" value="Unassembled WGS sequence"/>
</dbReference>
<dbReference type="EMBL" id="JARWBG010000005">
    <property type="protein sequence ID" value="MDH2388555.1"/>
    <property type="molecule type" value="Genomic_DNA"/>
</dbReference>
<reference evidence="5 6" key="1">
    <citation type="submission" date="2023-04" db="EMBL/GenBank/DDBJ databases">
        <title>Streptomyces chengmaiensis sp. nov. isolated from the stem of mangrove plant in Hainan.</title>
        <authorList>
            <person name="Huang X."/>
            <person name="Zhou S."/>
            <person name="Chu X."/>
            <person name="Xie Y."/>
            <person name="Lin Y."/>
        </authorList>
    </citation>
    <scope>NUCLEOTIDE SEQUENCE [LARGE SCALE GENOMIC DNA]</scope>
    <source>
        <strain evidence="5 6">HNM0663</strain>
    </source>
</reference>
<keyword evidence="3" id="KW-0227">DNA damage</keyword>
<feature type="domain" description="Ku" evidence="4">
    <location>
        <begin position="52"/>
        <end position="182"/>
    </location>
</feature>
<keyword evidence="1 3" id="KW-0238">DNA-binding</keyword>
<dbReference type="HAMAP" id="MF_01875">
    <property type="entry name" value="Prokaryotic_Ku"/>
    <property type="match status" value="1"/>
</dbReference>
<dbReference type="Gene3D" id="2.40.290.10">
    <property type="match status" value="1"/>
</dbReference>
<gene>
    <name evidence="3" type="primary">ku</name>
    <name evidence="5" type="ORF">QCN29_07110</name>
</gene>
<dbReference type="PANTHER" id="PTHR41251:SF1">
    <property type="entry name" value="NON-HOMOLOGOUS END JOINING PROTEIN KU"/>
    <property type="match status" value="1"/>
</dbReference>
<dbReference type="Pfam" id="PF02735">
    <property type="entry name" value="Ku"/>
    <property type="match status" value="1"/>
</dbReference>
<evidence type="ECO:0000313" key="5">
    <source>
        <dbReference type="EMBL" id="MDH2388555.1"/>
    </source>
</evidence>
<name>A0ABT6HJU2_9ACTN</name>
<evidence type="ECO:0000256" key="2">
    <source>
        <dbReference type="ARBA" id="ARBA00023172"/>
    </source>
</evidence>
<evidence type="ECO:0000259" key="4">
    <source>
        <dbReference type="SMART" id="SM00559"/>
    </source>
</evidence>
<dbReference type="SUPFAM" id="SSF100939">
    <property type="entry name" value="SPOC domain-like"/>
    <property type="match status" value="1"/>
</dbReference>
<keyword evidence="3" id="KW-0234">DNA repair</keyword>
<dbReference type="RefSeq" id="WP_279926853.1">
    <property type="nucleotide sequence ID" value="NZ_JARWBG010000005.1"/>
</dbReference>
<proteinExistence type="inferred from homology"/>
<protein>
    <recommendedName>
        <fullName evidence="3">Non-homologous end joining protein Ku</fullName>
    </recommendedName>
</protein>
<dbReference type="NCBIfam" id="TIGR02772">
    <property type="entry name" value="Ku_bact"/>
    <property type="match status" value="1"/>
</dbReference>
<dbReference type="InterPro" id="IPR016194">
    <property type="entry name" value="SPOC-like_C_dom_sf"/>
</dbReference>
<comment type="similarity">
    <text evidence="3">Belongs to the prokaryotic Ku family.</text>
</comment>
<evidence type="ECO:0000313" key="6">
    <source>
        <dbReference type="Proteomes" id="UP001223144"/>
    </source>
</evidence>
<comment type="function">
    <text evidence="3">With LigD forms a non-homologous end joining (NHEJ) DNA repair enzyme, which repairs dsDNA breaks with reduced fidelity. Binds linear dsDNA with 5'- and 3'- overhangs but not closed circular dsDNA nor ssDNA. Recruits and stimulates the ligase activity of LigD.</text>
</comment>
<sequence>MKAIWSGTITFGLVALPVRLYTATEEHHVRLREIHTADASRVRHRRVCEVEDREIPYEEVGRGWEMPDGRLVPLTDDDLERLPLATRHVVDMMGFVPSQDVDPILYSKPYYVGSGAPAADRPYALLVEALARTGYVGVCKIAVRSRERLAVLRPRHGLLICQSLLWPEEVRDPGDLTSSAPVTDRELQLAEVLVRELTGIEVGELHDEYRHALEELVSAKVSGGEIAAPPEPEPAVDLMAALEASVRTARAAQRD</sequence>
<comment type="caution">
    <text evidence="5">The sequence shown here is derived from an EMBL/GenBank/DDBJ whole genome shotgun (WGS) entry which is preliminary data.</text>
</comment>
<comment type="subunit">
    <text evidence="3">Homodimer. Interacts with LigD.</text>
</comment>
<dbReference type="InterPro" id="IPR009187">
    <property type="entry name" value="Prok_Ku"/>
</dbReference>
<accession>A0ABT6HJU2</accession>
<organism evidence="5 6">
    <name type="scientific">Streptomyces chengmaiensis</name>
    <dbReference type="NCBI Taxonomy" id="3040919"/>
    <lineage>
        <taxon>Bacteria</taxon>
        <taxon>Bacillati</taxon>
        <taxon>Actinomycetota</taxon>
        <taxon>Actinomycetes</taxon>
        <taxon>Kitasatosporales</taxon>
        <taxon>Streptomycetaceae</taxon>
        <taxon>Streptomyces</taxon>
    </lineage>
</organism>